<comment type="pathway">
    <text evidence="1 6">Amino-acid biosynthesis; L-histidine biosynthesis; L-histidine from 5-phospho-alpha-D-ribose 1-diphosphate: step 6/9.</text>
</comment>
<dbReference type="PROSITE" id="PS00954">
    <property type="entry name" value="IGP_DEHYDRATASE_1"/>
    <property type="match status" value="1"/>
</dbReference>
<organism evidence="7 8">
    <name type="scientific">Methanofollis tationis</name>
    <dbReference type="NCBI Taxonomy" id="81417"/>
    <lineage>
        <taxon>Archaea</taxon>
        <taxon>Methanobacteriati</taxon>
        <taxon>Methanobacteriota</taxon>
        <taxon>Stenosarchaea group</taxon>
        <taxon>Methanomicrobia</taxon>
        <taxon>Methanomicrobiales</taxon>
        <taxon>Methanomicrobiaceae</taxon>
        <taxon>Methanofollis</taxon>
    </lineage>
</organism>
<proteinExistence type="inferred from homology"/>
<gene>
    <name evidence="6 7" type="primary">hisB</name>
    <name evidence="7" type="ORF">HWN36_02775</name>
</gene>
<dbReference type="HAMAP" id="MF_00076">
    <property type="entry name" value="HisB"/>
    <property type="match status" value="1"/>
</dbReference>
<dbReference type="InterPro" id="IPR020565">
    <property type="entry name" value="ImidazoleglycerP_deHydtase_CS"/>
</dbReference>
<dbReference type="InterPro" id="IPR000807">
    <property type="entry name" value="ImidazoleglycerolP_deHydtase"/>
</dbReference>
<dbReference type="OrthoDB" id="103579at2157"/>
<evidence type="ECO:0000256" key="5">
    <source>
        <dbReference type="ARBA" id="ARBA00023239"/>
    </source>
</evidence>
<keyword evidence="4 6" id="KW-0368">Histidine biosynthesis</keyword>
<protein>
    <recommendedName>
        <fullName evidence="2 6">Imidazoleglycerol-phosphate dehydratase</fullName>
        <shortName evidence="6">IGPD</shortName>
        <ecNumber evidence="6">4.2.1.19</ecNumber>
    </recommendedName>
</protein>
<dbReference type="GO" id="GO:0000105">
    <property type="term" value="P:L-histidine biosynthetic process"/>
    <property type="evidence" value="ECO:0007669"/>
    <property type="project" value="UniProtKB-UniRule"/>
</dbReference>
<evidence type="ECO:0000256" key="2">
    <source>
        <dbReference type="ARBA" id="ARBA00016664"/>
    </source>
</evidence>
<comment type="subcellular location">
    <subcellularLocation>
        <location evidence="6">Cytoplasm</location>
    </subcellularLocation>
</comment>
<keyword evidence="3 6" id="KW-0028">Amino-acid biosynthesis</keyword>
<dbReference type="GO" id="GO:0004424">
    <property type="term" value="F:imidazoleglycerol-phosphate dehydratase activity"/>
    <property type="evidence" value="ECO:0007669"/>
    <property type="project" value="UniProtKB-UniRule"/>
</dbReference>
<dbReference type="NCBIfam" id="NF002114">
    <property type="entry name" value="PRK00951.2-4"/>
    <property type="match status" value="1"/>
</dbReference>
<dbReference type="PANTHER" id="PTHR23133:SF2">
    <property type="entry name" value="IMIDAZOLEGLYCEROL-PHOSPHATE DEHYDRATASE"/>
    <property type="match status" value="1"/>
</dbReference>
<dbReference type="Pfam" id="PF00475">
    <property type="entry name" value="IGPD"/>
    <property type="match status" value="1"/>
</dbReference>
<dbReference type="CDD" id="cd07914">
    <property type="entry name" value="IGPD"/>
    <property type="match status" value="1"/>
</dbReference>
<evidence type="ECO:0000256" key="4">
    <source>
        <dbReference type="ARBA" id="ARBA00023102"/>
    </source>
</evidence>
<dbReference type="UniPathway" id="UPA00031">
    <property type="reaction ID" value="UER00011"/>
</dbReference>
<comment type="catalytic activity">
    <reaction evidence="6">
        <text>D-erythro-1-(imidazol-4-yl)glycerol 3-phosphate = 3-(imidazol-4-yl)-2-oxopropyl phosphate + H2O</text>
        <dbReference type="Rhea" id="RHEA:11040"/>
        <dbReference type="ChEBI" id="CHEBI:15377"/>
        <dbReference type="ChEBI" id="CHEBI:57766"/>
        <dbReference type="ChEBI" id="CHEBI:58278"/>
        <dbReference type="EC" id="4.2.1.19"/>
    </reaction>
</comment>
<comment type="caution">
    <text evidence="7">The sequence shown here is derived from an EMBL/GenBank/DDBJ whole genome shotgun (WGS) entry which is preliminary data.</text>
</comment>
<name>A0A7K4HLV6_9EURY</name>
<dbReference type="PANTHER" id="PTHR23133">
    <property type="entry name" value="IMIDAZOLEGLYCEROL-PHOSPHATE DEHYDRATASE HIS7"/>
    <property type="match status" value="1"/>
</dbReference>
<dbReference type="InterPro" id="IPR038494">
    <property type="entry name" value="IGPD_sf"/>
</dbReference>
<dbReference type="NCBIfam" id="NF002111">
    <property type="entry name" value="PRK00951.2-1"/>
    <property type="match status" value="1"/>
</dbReference>
<sequence length="193" mass="20293">MRTGSVERKTKETAISLVIGLDGEEEIAVSTGLPFLDHMLNAFAKHGGFSLRVEAAGDLQVDAHHLVEDVGIVLGTAIREAVGEGRGIARFANAAIPMDEALAEVAIDVGGRGYLVFSGSFNTPATGGIDTSLFEHFFGSLCSRAGITAHIRFYGRNDHHMAEAVFKAFGVALGRAVAVDPRKTGVPSTKGTL</sequence>
<dbReference type="Proteomes" id="UP000570823">
    <property type="component" value="Unassembled WGS sequence"/>
</dbReference>
<dbReference type="RefSeq" id="WP_176787969.1">
    <property type="nucleotide sequence ID" value="NZ_JABXWR010000001.1"/>
</dbReference>
<dbReference type="SUPFAM" id="SSF54211">
    <property type="entry name" value="Ribosomal protein S5 domain 2-like"/>
    <property type="match status" value="2"/>
</dbReference>
<dbReference type="FunFam" id="3.30.230.40:FF:000003">
    <property type="entry name" value="Imidazoleglycerol-phosphate dehydratase HisB"/>
    <property type="match status" value="1"/>
</dbReference>
<accession>A0A7K4HLV6</accession>
<keyword evidence="5 6" id="KW-0456">Lyase</keyword>
<keyword evidence="6" id="KW-0963">Cytoplasm</keyword>
<evidence type="ECO:0000313" key="8">
    <source>
        <dbReference type="Proteomes" id="UP000570823"/>
    </source>
</evidence>
<evidence type="ECO:0000256" key="1">
    <source>
        <dbReference type="ARBA" id="ARBA00005047"/>
    </source>
</evidence>
<dbReference type="EMBL" id="JABXWR010000001">
    <property type="protein sequence ID" value="NVO66256.1"/>
    <property type="molecule type" value="Genomic_DNA"/>
</dbReference>
<dbReference type="EC" id="4.2.1.19" evidence="6"/>
<dbReference type="PROSITE" id="PS00955">
    <property type="entry name" value="IGP_DEHYDRATASE_2"/>
    <property type="match status" value="1"/>
</dbReference>
<evidence type="ECO:0000256" key="6">
    <source>
        <dbReference type="HAMAP-Rule" id="MF_00076"/>
    </source>
</evidence>
<dbReference type="Gene3D" id="3.30.230.40">
    <property type="entry name" value="Imidazole glycerol phosphate dehydratase, domain 1"/>
    <property type="match status" value="2"/>
</dbReference>
<evidence type="ECO:0000313" key="7">
    <source>
        <dbReference type="EMBL" id="NVO66256.1"/>
    </source>
</evidence>
<dbReference type="FunFam" id="3.30.230.40:FF:000001">
    <property type="entry name" value="Imidazoleglycerol-phosphate dehydratase HisB"/>
    <property type="match status" value="1"/>
</dbReference>
<reference evidence="7 8" key="1">
    <citation type="submission" date="2020-06" db="EMBL/GenBank/DDBJ databases">
        <title>Methanofollis fontis sp. nov., a methanogen isolated from marine sediments near a cold seep at Four-Way Closure Ridge offshore southwestern Taiwan.</title>
        <authorList>
            <person name="Chen S.-C."/>
            <person name="Teng N.-H."/>
            <person name="Lin Y.-S."/>
            <person name="Lai M.-C."/>
            <person name="Chen H.-H."/>
            <person name="Wang C.-C."/>
        </authorList>
    </citation>
    <scope>NUCLEOTIDE SEQUENCE [LARGE SCALE GENOMIC DNA]</scope>
    <source>
        <strain evidence="7 8">DSM 2702</strain>
    </source>
</reference>
<keyword evidence="8" id="KW-1185">Reference proteome</keyword>
<comment type="similarity">
    <text evidence="6">Belongs to the imidazoleglycerol-phosphate dehydratase family.</text>
</comment>
<dbReference type="InterPro" id="IPR020568">
    <property type="entry name" value="Ribosomal_Su5_D2-typ_SF"/>
</dbReference>
<dbReference type="GO" id="GO:0005737">
    <property type="term" value="C:cytoplasm"/>
    <property type="evidence" value="ECO:0007669"/>
    <property type="project" value="UniProtKB-SubCell"/>
</dbReference>
<evidence type="ECO:0000256" key="3">
    <source>
        <dbReference type="ARBA" id="ARBA00022605"/>
    </source>
</evidence>
<dbReference type="AlphaFoldDB" id="A0A7K4HLV6"/>